<name>A0A479ZR69_9CYAN</name>
<reference evidence="2" key="1">
    <citation type="submission" date="2019-02" db="EMBL/GenBank/DDBJ databases">
        <title>Draft genome sequence of Sphaerospermopsis reniformis NIES-1949.</title>
        <authorList>
            <person name="Yamaguchi H."/>
            <person name="Suzuki S."/>
            <person name="Kawachi M."/>
        </authorList>
    </citation>
    <scope>NUCLEOTIDE SEQUENCE [LARGE SCALE GENOMIC DNA]</scope>
    <source>
        <strain evidence="2">NIES-1949</strain>
    </source>
</reference>
<comment type="caution">
    <text evidence="1">The sequence shown here is derived from an EMBL/GenBank/DDBJ whole genome shotgun (WGS) entry which is preliminary data.</text>
</comment>
<dbReference type="AlphaFoldDB" id="A0A479ZR69"/>
<keyword evidence="2" id="KW-1185">Reference proteome</keyword>
<evidence type="ECO:0000313" key="2">
    <source>
        <dbReference type="Proteomes" id="UP000300142"/>
    </source>
</evidence>
<proteinExistence type="predicted"/>
<evidence type="ECO:0000313" key="1">
    <source>
        <dbReference type="EMBL" id="GCL34987.1"/>
    </source>
</evidence>
<dbReference type="Proteomes" id="UP000300142">
    <property type="component" value="Unassembled WGS sequence"/>
</dbReference>
<sequence length="183" mass="20627">MTLAYILTESDKDIEILQKLLPKNLIQDIKFIAGASSYRARSLASSLLATQKIPVFLIIDADTNNPSQVFEKKDLINYMLSQASSGIPFQISLAIPEIEIIFLQNKPLIEKIAQREFNDLEWQLAQSKPKEFLETVLGAEKPINEIIFSNINDEEIKILQQHPLIQEIITFLSSLTASSLAIN</sequence>
<protein>
    <recommendedName>
        <fullName evidence="3">DUF4276 family protein</fullName>
    </recommendedName>
</protein>
<evidence type="ECO:0008006" key="3">
    <source>
        <dbReference type="Google" id="ProtNLM"/>
    </source>
</evidence>
<gene>
    <name evidence="1" type="ORF">SR1949_00790</name>
</gene>
<accession>A0A479ZR69</accession>
<dbReference type="RefSeq" id="WP_137665992.1">
    <property type="nucleotide sequence ID" value="NZ_BJCE01000001.1"/>
</dbReference>
<dbReference type="EMBL" id="BJCE01000001">
    <property type="protein sequence ID" value="GCL34987.1"/>
    <property type="molecule type" value="Genomic_DNA"/>
</dbReference>
<organism evidence="1 2">
    <name type="scientific">Sphaerospermopsis reniformis</name>
    <dbReference type="NCBI Taxonomy" id="531300"/>
    <lineage>
        <taxon>Bacteria</taxon>
        <taxon>Bacillati</taxon>
        <taxon>Cyanobacteriota</taxon>
        <taxon>Cyanophyceae</taxon>
        <taxon>Nostocales</taxon>
        <taxon>Aphanizomenonaceae</taxon>
        <taxon>Sphaerospermopsis</taxon>
    </lineage>
</organism>